<evidence type="ECO:0000256" key="3">
    <source>
        <dbReference type="ARBA" id="ARBA00022989"/>
    </source>
</evidence>
<feature type="transmembrane region" description="Helical" evidence="6">
    <location>
        <begin position="93"/>
        <end position="120"/>
    </location>
</feature>
<evidence type="ECO:0000313" key="8">
    <source>
        <dbReference type="EMBL" id="KAJ3555327.1"/>
    </source>
</evidence>
<feature type="transmembrane region" description="Helical" evidence="6">
    <location>
        <begin position="53"/>
        <end position="73"/>
    </location>
</feature>
<evidence type="ECO:0000259" key="7">
    <source>
        <dbReference type="Pfam" id="PF20684"/>
    </source>
</evidence>
<evidence type="ECO:0000256" key="5">
    <source>
        <dbReference type="ARBA" id="ARBA00038359"/>
    </source>
</evidence>
<feature type="transmembrane region" description="Helical" evidence="6">
    <location>
        <begin position="23"/>
        <end position="41"/>
    </location>
</feature>
<dbReference type="InterPro" id="IPR049326">
    <property type="entry name" value="Rhodopsin_dom_fungi"/>
</dbReference>
<dbReference type="PANTHER" id="PTHR33048:SF143">
    <property type="entry name" value="EXTRACELLULAR MEMBRANE PROTEIN CFEM DOMAIN-CONTAINING PROTEIN-RELATED"/>
    <property type="match status" value="1"/>
</dbReference>
<dbReference type="Proteomes" id="UP001148614">
    <property type="component" value="Unassembled WGS sequence"/>
</dbReference>
<dbReference type="PANTHER" id="PTHR33048">
    <property type="entry name" value="PTH11-LIKE INTEGRAL MEMBRANE PROTEIN (AFU_ORTHOLOGUE AFUA_5G11245)"/>
    <property type="match status" value="1"/>
</dbReference>
<feature type="transmembrane region" description="Helical" evidence="6">
    <location>
        <begin position="132"/>
        <end position="152"/>
    </location>
</feature>
<reference evidence="8" key="1">
    <citation type="submission" date="2022-07" db="EMBL/GenBank/DDBJ databases">
        <title>Genome Sequence of Xylaria arbuscula.</title>
        <authorList>
            <person name="Buettner E."/>
        </authorList>
    </citation>
    <scope>NUCLEOTIDE SEQUENCE</scope>
    <source>
        <strain evidence="8">VT107</strain>
    </source>
</reference>
<evidence type="ECO:0000256" key="6">
    <source>
        <dbReference type="SAM" id="Phobius"/>
    </source>
</evidence>
<feature type="domain" description="Rhodopsin" evidence="7">
    <location>
        <begin position="37"/>
        <end position="276"/>
    </location>
</feature>
<gene>
    <name evidence="8" type="ORF">NPX13_g10376</name>
</gene>
<accession>A0A9W8N4X4</accession>
<evidence type="ECO:0000313" key="9">
    <source>
        <dbReference type="Proteomes" id="UP001148614"/>
    </source>
</evidence>
<dbReference type="GO" id="GO:0016020">
    <property type="term" value="C:membrane"/>
    <property type="evidence" value="ECO:0007669"/>
    <property type="project" value="UniProtKB-SubCell"/>
</dbReference>
<proteinExistence type="inferred from homology"/>
<evidence type="ECO:0000256" key="4">
    <source>
        <dbReference type="ARBA" id="ARBA00023136"/>
    </source>
</evidence>
<feature type="transmembrane region" description="Helical" evidence="6">
    <location>
        <begin position="212"/>
        <end position="234"/>
    </location>
</feature>
<dbReference type="AlphaFoldDB" id="A0A9W8N4X4"/>
<evidence type="ECO:0000256" key="1">
    <source>
        <dbReference type="ARBA" id="ARBA00004141"/>
    </source>
</evidence>
<keyword evidence="9" id="KW-1185">Reference proteome</keyword>
<comment type="similarity">
    <text evidence="5">Belongs to the SAT4 family.</text>
</comment>
<comment type="caution">
    <text evidence="8">The sequence shown here is derived from an EMBL/GenBank/DDBJ whole genome shotgun (WGS) entry which is preliminary data.</text>
</comment>
<dbReference type="InterPro" id="IPR052337">
    <property type="entry name" value="SAT4-like"/>
</dbReference>
<protein>
    <recommendedName>
        <fullName evidence="7">Rhodopsin domain-containing protein</fullName>
    </recommendedName>
</protein>
<keyword evidence="3 6" id="KW-1133">Transmembrane helix</keyword>
<sequence>MASSLPECACGITPRTYSNWEPVGISFATIATIIVLLRIAARRKLGMKLWWDDYANMGALAVNIVSTAILSWLRTKGFGMDLWAVPQQNINTILKGVLVASGSYVVAQALTRLSILCFCLRIFQVRPAKTMIYYTIVFLAALSIAHFTPTVVQCTPISYTWLRWDGEHHGQCINLRVFVWTTAILAILLDIWLIILPLLYISRLKLPLKKRIFVTSMFAVGIAVLAISIARLPYIDSFARSTNVTIDFVGLSKYSGLEMSVGIICASLPSLPALLKIPSCLKRSSDSKKLAYTTALSCQPEIYDSGHNTGLEMGDNHSGIRMTTSIQQQDGDSELESSLNTVGASAFRQGFVEGRAWA</sequence>
<keyword evidence="4 6" id="KW-0472">Membrane</keyword>
<dbReference type="VEuPathDB" id="FungiDB:F4678DRAFT_443903"/>
<name>A0A9W8N4X4_9PEZI</name>
<dbReference type="EMBL" id="JANPWZ010002906">
    <property type="protein sequence ID" value="KAJ3555327.1"/>
    <property type="molecule type" value="Genomic_DNA"/>
</dbReference>
<feature type="transmembrane region" description="Helical" evidence="6">
    <location>
        <begin position="177"/>
        <end position="200"/>
    </location>
</feature>
<keyword evidence="2 6" id="KW-0812">Transmembrane</keyword>
<organism evidence="8 9">
    <name type="scientific">Xylaria arbuscula</name>
    <dbReference type="NCBI Taxonomy" id="114810"/>
    <lineage>
        <taxon>Eukaryota</taxon>
        <taxon>Fungi</taxon>
        <taxon>Dikarya</taxon>
        <taxon>Ascomycota</taxon>
        <taxon>Pezizomycotina</taxon>
        <taxon>Sordariomycetes</taxon>
        <taxon>Xylariomycetidae</taxon>
        <taxon>Xylariales</taxon>
        <taxon>Xylariaceae</taxon>
        <taxon>Xylaria</taxon>
    </lineage>
</organism>
<dbReference type="Pfam" id="PF20684">
    <property type="entry name" value="Fung_rhodopsin"/>
    <property type="match status" value="1"/>
</dbReference>
<evidence type="ECO:0000256" key="2">
    <source>
        <dbReference type="ARBA" id="ARBA00022692"/>
    </source>
</evidence>
<comment type="subcellular location">
    <subcellularLocation>
        <location evidence="1">Membrane</location>
        <topology evidence="1">Multi-pass membrane protein</topology>
    </subcellularLocation>
</comment>